<evidence type="ECO:0000256" key="1">
    <source>
        <dbReference type="SAM" id="Phobius"/>
    </source>
</evidence>
<keyword evidence="4" id="KW-1185">Reference proteome</keyword>
<sequence>MRLEREPLEKSPILLLSLLCILVLSSYLIITFLNKENMATNWTLSFAGADEFYQTGQAIDFQIFLEDKFGSSIENATVTAVFDRPDTVHQIEKVFSRVEGGLYETEIVFSVPGTWIAMVEAKQGDQVYKNQILFTVDGSVVSEGNRDPNDHFHLEQPLPSEIERSLSNIPAFNK</sequence>
<dbReference type="eggNOG" id="ENOG5030CX8">
    <property type="taxonomic scope" value="Bacteria"/>
</dbReference>
<keyword evidence="1" id="KW-0472">Membrane</keyword>
<dbReference type="STRING" id="333138.LQ50_16695"/>
<comment type="caution">
    <text evidence="3">The sequence shown here is derived from an EMBL/GenBank/DDBJ whole genome shotgun (WGS) entry which is preliminary data.</text>
</comment>
<keyword evidence="1" id="KW-0812">Transmembrane</keyword>
<dbReference type="AlphaFoldDB" id="A0A0B0ICZ9"/>
<accession>A0A0B0ICZ9</accession>
<dbReference type="Proteomes" id="UP000030832">
    <property type="component" value="Unassembled WGS sequence"/>
</dbReference>
<name>A0A0B0ICZ9_9BACI</name>
<dbReference type="RefSeq" id="WP_034631081.1">
    <property type="nucleotide sequence ID" value="NZ_JRJU01000022.1"/>
</dbReference>
<keyword evidence="1" id="KW-1133">Transmembrane helix</keyword>
<proteinExistence type="predicted"/>
<evidence type="ECO:0000259" key="2">
    <source>
        <dbReference type="Pfam" id="PF13115"/>
    </source>
</evidence>
<feature type="transmembrane region" description="Helical" evidence="1">
    <location>
        <begin position="12"/>
        <end position="33"/>
    </location>
</feature>
<dbReference type="OrthoDB" id="2869751at2"/>
<evidence type="ECO:0000313" key="3">
    <source>
        <dbReference type="EMBL" id="KHF39185.1"/>
    </source>
</evidence>
<dbReference type="EMBL" id="JRJU01000022">
    <property type="protein sequence ID" value="KHF39185.1"/>
    <property type="molecule type" value="Genomic_DNA"/>
</dbReference>
<organism evidence="3 4">
    <name type="scientific">Halalkalibacter okhensis</name>
    <dbReference type="NCBI Taxonomy" id="333138"/>
    <lineage>
        <taxon>Bacteria</taxon>
        <taxon>Bacillati</taxon>
        <taxon>Bacillota</taxon>
        <taxon>Bacilli</taxon>
        <taxon>Bacillales</taxon>
        <taxon>Bacillaceae</taxon>
        <taxon>Halalkalibacter</taxon>
    </lineage>
</organism>
<gene>
    <name evidence="3" type="ORF">LQ50_16695</name>
</gene>
<protein>
    <recommendedName>
        <fullName evidence="2">YtkA-like domain-containing protein</fullName>
    </recommendedName>
</protein>
<dbReference type="InterPro" id="IPR032693">
    <property type="entry name" value="YtkA-like_dom"/>
</dbReference>
<feature type="domain" description="YtkA-like" evidence="2">
    <location>
        <begin position="39"/>
        <end position="119"/>
    </location>
</feature>
<dbReference type="Pfam" id="PF13115">
    <property type="entry name" value="YtkA"/>
    <property type="match status" value="1"/>
</dbReference>
<reference evidence="3 4" key="1">
    <citation type="submission" date="2014-09" db="EMBL/GenBank/DDBJ databases">
        <title>Genome sequencing and annotation of Bacillus Okhensis strain Kh10-101T.</title>
        <authorList>
            <person name="Prakash J.S."/>
        </authorList>
    </citation>
    <scope>NUCLEOTIDE SEQUENCE [LARGE SCALE GENOMIC DNA]</scope>
    <source>
        <strain evidence="4">Kh10-101T</strain>
    </source>
</reference>
<evidence type="ECO:0000313" key="4">
    <source>
        <dbReference type="Proteomes" id="UP000030832"/>
    </source>
</evidence>